<dbReference type="PANTHER" id="PTHR43976:SF16">
    <property type="entry name" value="SHORT-CHAIN DEHYDROGENASE_REDUCTASE FAMILY PROTEIN"/>
    <property type="match status" value="1"/>
</dbReference>
<keyword evidence="2" id="KW-0560">Oxidoreductase</keyword>
<dbReference type="PRINTS" id="PR00081">
    <property type="entry name" value="GDHRDH"/>
</dbReference>
<comment type="similarity">
    <text evidence="1 3">Belongs to the short-chain dehydrogenases/reductases (SDR) family.</text>
</comment>
<reference evidence="4 5" key="1">
    <citation type="submission" date="2019-09" db="EMBL/GenBank/DDBJ databases">
        <title>Paraburkholderia podalyriae sp. nov., A South African Podalyria-associated rhizobium.</title>
        <authorList>
            <person name="Mavima L."/>
            <person name="Beukes C.W."/>
            <person name="Palmer M."/>
            <person name="De Meyer S.E."/>
            <person name="James E.K."/>
            <person name="Maluk M."/>
            <person name="Avontuur J.R."/>
            <person name="Chan W.Y."/>
            <person name="Venter S.N."/>
            <person name="Steenkamp E.T."/>
        </authorList>
    </citation>
    <scope>NUCLEOTIDE SEQUENCE [LARGE SCALE GENOMIC DNA]</scope>
    <source>
        <strain evidence="4 5">WC7.3b</strain>
    </source>
</reference>
<proteinExistence type="inferred from homology"/>
<evidence type="ECO:0000256" key="1">
    <source>
        <dbReference type="ARBA" id="ARBA00006484"/>
    </source>
</evidence>
<dbReference type="SUPFAM" id="SSF51735">
    <property type="entry name" value="NAD(P)-binding Rossmann-fold domains"/>
    <property type="match status" value="1"/>
</dbReference>
<dbReference type="Pfam" id="PF00106">
    <property type="entry name" value="adh_short"/>
    <property type="match status" value="1"/>
</dbReference>
<dbReference type="Gene3D" id="3.40.50.720">
    <property type="entry name" value="NAD(P)-binding Rossmann-like Domain"/>
    <property type="match status" value="1"/>
</dbReference>
<evidence type="ECO:0000256" key="2">
    <source>
        <dbReference type="ARBA" id="ARBA00023002"/>
    </source>
</evidence>
<evidence type="ECO:0000313" key="5">
    <source>
        <dbReference type="Proteomes" id="UP000736373"/>
    </source>
</evidence>
<organism evidence="4 5">
    <name type="scientific">Paraburkholderia podalyriae</name>
    <dbReference type="NCBI Taxonomy" id="1938811"/>
    <lineage>
        <taxon>Bacteria</taxon>
        <taxon>Pseudomonadati</taxon>
        <taxon>Pseudomonadota</taxon>
        <taxon>Betaproteobacteria</taxon>
        <taxon>Burkholderiales</taxon>
        <taxon>Burkholderiaceae</taxon>
        <taxon>Paraburkholderia</taxon>
    </lineage>
</organism>
<dbReference type="InterPro" id="IPR002347">
    <property type="entry name" value="SDR_fam"/>
</dbReference>
<dbReference type="InterPro" id="IPR036291">
    <property type="entry name" value="NAD(P)-bd_dom_sf"/>
</dbReference>
<keyword evidence="5" id="KW-1185">Reference proteome</keyword>
<dbReference type="Proteomes" id="UP000736373">
    <property type="component" value="Unassembled WGS sequence"/>
</dbReference>
<dbReference type="PROSITE" id="PS00061">
    <property type="entry name" value="ADH_SHORT"/>
    <property type="match status" value="1"/>
</dbReference>
<dbReference type="PANTHER" id="PTHR43976">
    <property type="entry name" value="SHORT CHAIN DEHYDROGENASE"/>
    <property type="match status" value="1"/>
</dbReference>
<accession>A0ABR7Q1C5</accession>
<dbReference type="NCBIfam" id="NF004824">
    <property type="entry name" value="PRK06180.1"/>
    <property type="match status" value="1"/>
</dbReference>
<dbReference type="PRINTS" id="PR00080">
    <property type="entry name" value="SDRFAMILY"/>
</dbReference>
<evidence type="ECO:0000256" key="3">
    <source>
        <dbReference type="RuleBase" id="RU000363"/>
    </source>
</evidence>
<dbReference type="EMBL" id="VZQQ01000096">
    <property type="protein sequence ID" value="MBC8752356.1"/>
    <property type="molecule type" value="Genomic_DNA"/>
</dbReference>
<comment type="caution">
    <text evidence="4">The sequence shown here is derived from an EMBL/GenBank/DDBJ whole genome shotgun (WGS) entry which is preliminary data.</text>
</comment>
<dbReference type="CDD" id="cd05374">
    <property type="entry name" value="17beta-HSD-like_SDR_c"/>
    <property type="match status" value="1"/>
</dbReference>
<sequence>MNDRKTWFITGCDKGMGYAFAEVILADGDRVVVTARDVANIKPLLDQYPQTAFGYTLDITNAARIREVVADAERATGGVDVVVNNAGYGVLGPAETTTPEEYRPMFEVNFFGMAEVTRAFLPYMRQRTRGHIMNTSSSGGFAASPGFGFYAASKFAVEGFSESVSLDVAALGIKVTILEPGSFRTDFAGGSLVKPKAEIGDYAKTAVSSTLDRMTARHGTQPNDPRRLAKVLIKLARMENPPLRMPLGQDAIDRLRQKLDSVSAEFDKYEDLCLAVAFDSDCKLD</sequence>
<gene>
    <name evidence="4" type="ORF">F6X42_39845</name>
</gene>
<dbReference type="InterPro" id="IPR020904">
    <property type="entry name" value="Sc_DH/Rdtase_CS"/>
</dbReference>
<name>A0ABR7Q1C5_9BURK</name>
<dbReference type="InterPro" id="IPR051911">
    <property type="entry name" value="SDR_oxidoreductase"/>
</dbReference>
<dbReference type="RefSeq" id="WP_187639222.1">
    <property type="nucleotide sequence ID" value="NZ_VZQQ01000096.1"/>
</dbReference>
<evidence type="ECO:0000313" key="4">
    <source>
        <dbReference type="EMBL" id="MBC8752356.1"/>
    </source>
</evidence>
<protein>
    <submittedName>
        <fullName evidence="4">SDR family NAD(P)-dependent oxidoreductase</fullName>
    </submittedName>
</protein>